<organism evidence="2 3">
    <name type="scientific">Eubacterium segne</name>
    <dbReference type="NCBI Taxonomy" id="2763045"/>
    <lineage>
        <taxon>Bacteria</taxon>
        <taxon>Bacillati</taxon>
        <taxon>Bacillota</taxon>
        <taxon>Clostridia</taxon>
        <taxon>Eubacteriales</taxon>
        <taxon>Eubacteriaceae</taxon>
        <taxon>Eubacterium</taxon>
    </lineage>
</organism>
<proteinExistence type="predicted"/>
<evidence type="ECO:0000313" key="2">
    <source>
        <dbReference type="EMBL" id="MBC5667777.1"/>
    </source>
</evidence>
<keyword evidence="1" id="KW-0732">Signal</keyword>
<reference evidence="2 3" key="1">
    <citation type="submission" date="2020-08" db="EMBL/GenBank/DDBJ databases">
        <title>Genome public.</title>
        <authorList>
            <person name="Liu C."/>
            <person name="Sun Q."/>
        </authorList>
    </citation>
    <scope>NUCLEOTIDE SEQUENCE [LARGE SCALE GENOMIC DNA]</scope>
    <source>
        <strain evidence="2 3">BX4</strain>
    </source>
</reference>
<keyword evidence="3" id="KW-1185">Reference proteome</keyword>
<dbReference type="RefSeq" id="WP_186840323.1">
    <property type="nucleotide sequence ID" value="NZ_JACOOZ010000004.1"/>
</dbReference>
<protein>
    <submittedName>
        <fullName evidence="2">Uncharacterized protein</fullName>
    </submittedName>
</protein>
<dbReference type="EMBL" id="JACOOZ010000004">
    <property type="protein sequence ID" value="MBC5667777.1"/>
    <property type="molecule type" value="Genomic_DNA"/>
</dbReference>
<name>A0ABR7F2F1_9FIRM</name>
<comment type="caution">
    <text evidence="2">The sequence shown here is derived from an EMBL/GenBank/DDBJ whole genome shotgun (WGS) entry which is preliminary data.</text>
</comment>
<sequence>MKKKIIAIAVVMVLAVGISIPLISNATQVTDKNEKWGQSLKKTYDEKKVADEQKYKTSLVGNYSANKVEGDEVSQVGKDILITDSELNQMSDFYVLQGKSRQEADKTAKEYAQEYNALYVEAVKNGFDATDEEVKTYVDSLKEELNKPENKEQLNSVLKGFGSEDEYWDYEYMVYQKQLPIQKYVKSLENDYNNAHQDEFTEEQLAQNWNTKLDSIKKKLVKEQQFKDVQKPVDIGQSFQE</sequence>
<evidence type="ECO:0000256" key="1">
    <source>
        <dbReference type="SAM" id="SignalP"/>
    </source>
</evidence>
<feature type="signal peptide" evidence="1">
    <location>
        <begin position="1"/>
        <end position="26"/>
    </location>
</feature>
<feature type="chain" id="PRO_5046029122" evidence="1">
    <location>
        <begin position="27"/>
        <end position="241"/>
    </location>
</feature>
<accession>A0ABR7F2F1</accession>
<evidence type="ECO:0000313" key="3">
    <source>
        <dbReference type="Proteomes" id="UP000597877"/>
    </source>
</evidence>
<gene>
    <name evidence="2" type="ORF">H8S00_07275</name>
</gene>
<dbReference type="Proteomes" id="UP000597877">
    <property type="component" value="Unassembled WGS sequence"/>
</dbReference>